<evidence type="ECO:0000313" key="1">
    <source>
        <dbReference type="EMBL" id="KOX73903.1"/>
    </source>
</evidence>
<organism evidence="1 2">
    <name type="scientific">Melipona quadrifasciata</name>
    <dbReference type="NCBI Taxonomy" id="166423"/>
    <lineage>
        <taxon>Eukaryota</taxon>
        <taxon>Metazoa</taxon>
        <taxon>Ecdysozoa</taxon>
        <taxon>Arthropoda</taxon>
        <taxon>Hexapoda</taxon>
        <taxon>Insecta</taxon>
        <taxon>Pterygota</taxon>
        <taxon>Neoptera</taxon>
        <taxon>Endopterygota</taxon>
        <taxon>Hymenoptera</taxon>
        <taxon>Apocrita</taxon>
        <taxon>Aculeata</taxon>
        <taxon>Apoidea</taxon>
        <taxon>Anthophila</taxon>
        <taxon>Apidae</taxon>
        <taxon>Melipona</taxon>
    </lineage>
</organism>
<protein>
    <submittedName>
        <fullName evidence="1">Uncharacterized protein</fullName>
    </submittedName>
</protein>
<sequence length="477" mass="55091">MIHGNTLVPLIESDLGDNFVLALEFRFREWFLLNNDEWRSDTWLACGFGLGATAQNRHTMRTSSFVLVTAHISSRHAQYNLEVAIETIERRDRRREGAKGVGRFVPAWLPSLGWWAIAAMRAPMRLSGGAETGYPLCTDYALSLCTDYALSRVLGEWGWLAASILVLVVKSYDPIEIYIPYVCIHDVLLNMVENIPDTFHSTINPYRGSSSDRSIQRILLPHLNTLWSDPSNMQETRNQRYRFMISESLREYFTKYGDITEVMVMKDPTTRRSRFPVQFAQFPSNCISAADANCPKFWLSFQKSGIEGELKSRKMRKNRISCQLWDHVNYQLLSLHFEATMWQKHLDTLLFATIVDNFCFMHQEIWGGRLLFNRDLERPWRLPKPSSAQLLNDLVVLRLQELLNRNYATFTIDSGLRDGLRDLDSRLSNGKWHLEEVDFGARTRLLNEQESRLGVSAYQPDSSIIPPSMNQGMLPHR</sequence>
<dbReference type="STRING" id="166423.A0A0M9A1D3"/>
<evidence type="ECO:0000313" key="2">
    <source>
        <dbReference type="Proteomes" id="UP000053105"/>
    </source>
</evidence>
<dbReference type="GO" id="GO:0003676">
    <property type="term" value="F:nucleic acid binding"/>
    <property type="evidence" value="ECO:0007669"/>
    <property type="project" value="InterPro"/>
</dbReference>
<dbReference type="InterPro" id="IPR035979">
    <property type="entry name" value="RBD_domain_sf"/>
</dbReference>
<dbReference type="Gene3D" id="3.30.70.330">
    <property type="match status" value="1"/>
</dbReference>
<proteinExistence type="predicted"/>
<name>A0A0M9A1D3_9HYME</name>
<accession>A0A0M9A1D3</accession>
<gene>
    <name evidence="1" type="ORF">WN51_13981</name>
</gene>
<dbReference type="EMBL" id="KQ435794">
    <property type="protein sequence ID" value="KOX73903.1"/>
    <property type="molecule type" value="Genomic_DNA"/>
</dbReference>
<dbReference type="SUPFAM" id="SSF54928">
    <property type="entry name" value="RNA-binding domain, RBD"/>
    <property type="match status" value="1"/>
</dbReference>
<keyword evidence="2" id="KW-1185">Reference proteome</keyword>
<dbReference type="OrthoDB" id="8300696at2759"/>
<dbReference type="AlphaFoldDB" id="A0A0M9A1D3"/>
<dbReference type="InterPro" id="IPR012677">
    <property type="entry name" value="Nucleotide-bd_a/b_plait_sf"/>
</dbReference>
<reference evidence="1 2" key="1">
    <citation type="submission" date="2015-07" db="EMBL/GenBank/DDBJ databases">
        <title>The genome of Melipona quadrifasciata.</title>
        <authorList>
            <person name="Pan H."/>
            <person name="Kapheim K."/>
        </authorList>
    </citation>
    <scope>NUCLEOTIDE SEQUENCE [LARGE SCALE GENOMIC DNA]</scope>
    <source>
        <strain evidence="1">0111107301</strain>
        <tissue evidence="1">Whole body</tissue>
    </source>
</reference>
<dbReference type="Proteomes" id="UP000053105">
    <property type="component" value="Unassembled WGS sequence"/>
</dbReference>